<evidence type="ECO:0000256" key="1">
    <source>
        <dbReference type="SAM" id="Phobius"/>
    </source>
</evidence>
<evidence type="ECO:0000313" key="3">
    <source>
        <dbReference type="Proteomes" id="UP000254867"/>
    </source>
</evidence>
<accession>A0A377HYM3</accession>
<dbReference type="AlphaFoldDB" id="A0A377HYM3"/>
<evidence type="ECO:0000313" key="2">
    <source>
        <dbReference type="EMBL" id="STO63118.1"/>
    </source>
</evidence>
<proteinExistence type="predicted"/>
<keyword evidence="1" id="KW-0472">Membrane</keyword>
<feature type="transmembrane region" description="Helical" evidence="1">
    <location>
        <begin position="133"/>
        <end position="152"/>
    </location>
</feature>
<dbReference type="Proteomes" id="UP000254867">
    <property type="component" value="Unassembled WGS sequence"/>
</dbReference>
<feature type="transmembrane region" description="Helical" evidence="1">
    <location>
        <begin position="63"/>
        <end position="83"/>
    </location>
</feature>
<name>A0A377HYM3_HAEPH</name>
<keyword evidence="1" id="KW-1133">Transmembrane helix</keyword>
<sequence>MNNNQGLENIKKQLLDFFSLKKEIGRMEFCIYGVIPISLYIFLLSLSREIAYILSGNSLADAIIGWGLIVVMIASTICFYVFSIQRLNELKLNKNIAYIFILTALLVMIINIIGYKRYSFSLDVSSYFEIPKIILSFICIILIILLSLLKGIDK</sequence>
<keyword evidence="1" id="KW-0812">Transmembrane</keyword>
<feature type="transmembrane region" description="Helical" evidence="1">
    <location>
        <begin position="95"/>
        <end position="113"/>
    </location>
</feature>
<dbReference type="EMBL" id="UGHH01000002">
    <property type="protein sequence ID" value="STO63118.1"/>
    <property type="molecule type" value="Genomic_DNA"/>
</dbReference>
<protein>
    <submittedName>
        <fullName evidence="2">Uncharacterized protein</fullName>
    </submittedName>
</protein>
<feature type="transmembrane region" description="Helical" evidence="1">
    <location>
        <begin position="29"/>
        <end position="51"/>
    </location>
</feature>
<dbReference type="RefSeq" id="WP_119221862.1">
    <property type="nucleotide sequence ID" value="NZ_UGHH01000002.1"/>
</dbReference>
<organism evidence="2 3">
    <name type="scientific">Haemophilus parahaemolyticus</name>
    <dbReference type="NCBI Taxonomy" id="735"/>
    <lineage>
        <taxon>Bacteria</taxon>
        <taxon>Pseudomonadati</taxon>
        <taxon>Pseudomonadota</taxon>
        <taxon>Gammaproteobacteria</taxon>
        <taxon>Pasteurellales</taxon>
        <taxon>Pasteurellaceae</taxon>
        <taxon>Haemophilus</taxon>
    </lineage>
</organism>
<gene>
    <name evidence="2" type="ORF">NCTC10794_00118</name>
</gene>
<reference evidence="2 3" key="1">
    <citation type="submission" date="2018-06" db="EMBL/GenBank/DDBJ databases">
        <authorList>
            <consortium name="Pathogen Informatics"/>
            <person name="Doyle S."/>
        </authorList>
    </citation>
    <scope>NUCLEOTIDE SEQUENCE [LARGE SCALE GENOMIC DNA]</scope>
    <source>
        <strain evidence="2 3">NCTC10794</strain>
    </source>
</reference>